<evidence type="ECO:0000313" key="7">
    <source>
        <dbReference type="Proteomes" id="UP000694915"/>
    </source>
</evidence>
<keyword evidence="2" id="KW-0597">Phosphoprotein</keyword>
<keyword evidence="7" id="KW-1185">Reference proteome</keyword>
<feature type="compositionally biased region" description="Basic and acidic residues" evidence="4">
    <location>
        <begin position="489"/>
        <end position="498"/>
    </location>
</feature>
<dbReference type="CDD" id="cd09559">
    <property type="entry name" value="SAM_SASH1_repeat1"/>
    <property type="match status" value="1"/>
</dbReference>
<dbReference type="PROSITE" id="PS50105">
    <property type="entry name" value="SAM_DOMAIN"/>
    <property type="match status" value="2"/>
</dbReference>
<evidence type="ECO:0000259" key="6">
    <source>
        <dbReference type="PROSITE" id="PS50105"/>
    </source>
</evidence>
<dbReference type="SUPFAM" id="SSF47769">
    <property type="entry name" value="SAM/Pointed domain"/>
    <property type="match status" value="2"/>
</dbReference>
<evidence type="ECO:0000256" key="1">
    <source>
        <dbReference type="ARBA" id="ARBA00022443"/>
    </source>
</evidence>
<dbReference type="Pfam" id="PF12485">
    <property type="entry name" value="SPIDER"/>
    <property type="match status" value="1"/>
</dbReference>
<feature type="region of interest" description="Disordered" evidence="4">
    <location>
        <begin position="711"/>
        <end position="769"/>
    </location>
</feature>
<dbReference type="RefSeq" id="XP_005370702.1">
    <property type="nucleotide sequence ID" value="XM_005370645.2"/>
</dbReference>
<dbReference type="Gene3D" id="1.10.150.50">
    <property type="entry name" value="Transcription Factor, Ets-1"/>
    <property type="match status" value="2"/>
</dbReference>
<feature type="compositionally biased region" description="Basic residues" evidence="4">
    <location>
        <begin position="619"/>
        <end position="628"/>
    </location>
</feature>
<feature type="compositionally biased region" description="Low complexity" evidence="4">
    <location>
        <begin position="1"/>
        <end position="10"/>
    </location>
</feature>
<accession>A0ABM0LQF1</accession>
<evidence type="ECO:0000313" key="8">
    <source>
        <dbReference type="RefSeq" id="XP_005370702.1"/>
    </source>
</evidence>
<dbReference type="InterPro" id="IPR021090">
    <property type="entry name" value="SPIDER"/>
</dbReference>
<feature type="region of interest" description="Disordered" evidence="4">
    <location>
        <begin position="905"/>
        <end position="987"/>
    </location>
</feature>
<feature type="region of interest" description="Disordered" evidence="4">
    <location>
        <begin position="1"/>
        <end position="34"/>
    </location>
</feature>
<dbReference type="Pfam" id="PF07647">
    <property type="entry name" value="SAM_2"/>
    <property type="match status" value="1"/>
</dbReference>
<feature type="compositionally biased region" description="Basic and acidic residues" evidence="4">
    <location>
        <begin position="952"/>
        <end position="961"/>
    </location>
</feature>
<dbReference type="InterPro" id="IPR058666">
    <property type="entry name" value="SASH1/NUB1_homeodomain"/>
</dbReference>
<dbReference type="SUPFAM" id="SSF50044">
    <property type="entry name" value="SH3-domain"/>
    <property type="match status" value="1"/>
</dbReference>
<dbReference type="Pfam" id="PF00536">
    <property type="entry name" value="SAM_1"/>
    <property type="match status" value="1"/>
</dbReference>
<dbReference type="CDD" id="cd09492">
    <property type="entry name" value="SAM_SASH1_repeat2"/>
    <property type="match status" value="1"/>
</dbReference>
<dbReference type="SMART" id="SM00454">
    <property type="entry name" value="SAM"/>
    <property type="match status" value="2"/>
</dbReference>
<reference evidence="8" key="1">
    <citation type="submission" date="2025-08" db="UniProtKB">
        <authorList>
            <consortium name="RefSeq"/>
        </authorList>
    </citation>
    <scope>IDENTIFICATION</scope>
</reference>
<dbReference type="InterPro" id="IPR035720">
    <property type="entry name" value="SASH1_SH3"/>
</dbReference>
<proteinExistence type="predicted"/>
<feature type="compositionally biased region" description="Polar residues" evidence="4">
    <location>
        <begin position="736"/>
        <end position="762"/>
    </location>
</feature>
<evidence type="ECO:0000256" key="4">
    <source>
        <dbReference type="SAM" id="MobiDB-lite"/>
    </source>
</evidence>
<protein>
    <submittedName>
        <fullName evidence="8">SAM and SH3 domain-containing protein 1 isoform X2</fullName>
    </submittedName>
</protein>
<feature type="region of interest" description="Disordered" evidence="4">
    <location>
        <begin position="615"/>
        <end position="637"/>
    </location>
</feature>
<dbReference type="Gene3D" id="2.30.30.40">
    <property type="entry name" value="SH3 Domains"/>
    <property type="match status" value="1"/>
</dbReference>
<evidence type="ECO:0000256" key="3">
    <source>
        <dbReference type="PROSITE-ProRule" id="PRU00192"/>
    </source>
</evidence>
<dbReference type="InterPro" id="IPR051725">
    <property type="entry name" value="SAM-SH3_domain_protein"/>
</dbReference>
<feature type="compositionally biased region" description="Acidic residues" evidence="4">
    <location>
        <begin position="14"/>
        <end position="30"/>
    </location>
</feature>
<dbReference type="InterPro" id="IPR001452">
    <property type="entry name" value="SH3_domain"/>
</dbReference>
<feature type="region of interest" description="Disordered" evidence="4">
    <location>
        <begin position="313"/>
        <end position="341"/>
    </location>
</feature>
<evidence type="ECO:0000259" key="5">
    <source>
        <dbReference type="PROSITE" id="PS50002"/>
    </source>
</evidence>
<gene>
    <name evidence="8" type="primary">Sash1</name>
</gene>
<feature type="compositionally biased region" description="Polar residues" evidence="4">
    <location>
        <begin position="521"/>
        <end position="533"/>
    </location>
</feature>
<feature type="region of interest" description="Disordered" evidence="4">
    <location>
        <begin position="447"/>
        <end position="557"/>
    </location>
</feature>
<evidence type="ECO:0000256" key="2">
    <source>
        <dbReference type="ARBA" id="ARBA00022553"/>
    </source>
</evidence>
<dbReference type="PANTHER" id="PTHR12301:SF3">
    <property type="entry name" value="SAM AND SH3 DOMAIN-CONTAINING PROTEIN 1"/>
    <property type="match status" value="1"/>
</dbReference>
<feature type="domain" description="SH3" evidence="5">
    <location>
        <begin position="551"/>
        <end position="612"/>
    </location>
</feature>
<dbReference type="PANTHER" id="PTHR12301">
    <property type="entry name" value="SAM-DOMAIN, SH3 AND NUCLEAR LOCALIZATION SIGNALS PROTEIN RELATED"/>
    <property type="match status" value="1"/>
</dbReference>
<organism evidence="7 8">
    <name type="scientific">Microtus ochrogaster</name>
    <name type="common">Prairie vole</name>
    <dbReference type="NCBI Taxonomy" id="79684"/>
    <lineage>
        <taxon>Eukaryota</taxon>
        <taxon>Metazoa</taxon>
        <taxon>Chordata</taxon>
        <taxon>Craniata</taxon>
        <taxon>Vertebrata</taxon>
        <taxon>Euteleostomi</taxon>
        <taxon>Mammalia</taxon>
        <taxon>Eutheria</taxon>
        <taxon>Euarchontoglires</taxon>
        <taxon>Glires</taxon>
        <taxon>Rodentia</taxon>
        <taxon>Myomorpha</taxon>
        <taxon>Muroidea</taxon>
        <taxon>Cricetidae</taxon>
        <taxon>Arvicolinae</taxon>
        <taxon>Microtus</taxon>
    </lineage>
</organism>
<dbReference type="InterPro" id="IPR037630">
    <property type="entry name" value="SASH1_SAM_repeat2"/>
</dbReference>
<feature type="domain" description="SAM" evidence="6">
    <location>
        <begin position="1169"/>
        <end position="1229"/>
    </location>
</feature>
<dbReference type="Pfam" id="PF26285">
    <property type="entry name" value="SASH1_Homeodomain"/>
    <property type="match status" value="2"/>
</dbReference>
<dbReference type="Proteomes" id="UP000694915">
    <property type="component" value="Unplaced"/>
</dbReference>
<dbReference type="InterPro" id="IPR001660">
    <property type="entry name" value="SAM"/>
</dbReference>
<dbReference type="InterPro" id="IPR037627">
    <property type="entry name" value="SASH1_SAM_repeat1"/>
</dbReference>
<feature type="region of interest" description="Disordered" evidence="4">
    <location>
        <begin position="823"/>
        <end position="886"/>
    </location>
</feature>
<name>A0ABM0LQF1_MICOH</name>
<dbReference type="InterPro" id="IPR036028">
    <property type="entry name" value="SH3-like_dom_sf"/>
</dbReference>
<feature type="compositionally biased region" description="Polar residues" evidence="4">
    <location>
        <begin position="866"/>
        <end position="875"/>
    </location>
</feature>
<keyword evidence="1 3" id="KW-0728">SH3 domain</keyword>
<feature type="region of interest" description="Disordered" evidence="4">
    <location>
        <begin position="1000"/>
        <end position="1050"/>
    </location>
</feature>
<dbReference type="SMART" id="SM00326">
    <property type="entry name" value="SH3"/>
    <property type="match status" value="1"/>
</dbReference>
<sequence length="1235" mass="135842">MEEDAGAAGPAPEPEPEPEPEVEAAQEPEPEAGTSEAFSRLWTDVMGILDGSLGNIDDLAQQYADYYNTCFSDVCERMEELRKRRVSQDLDMEKPNASPTPLQLRSQLEESLGFCSAVSTPEVERKYPLHKSNSEDGCVGKGDWKKKNKYFWQNFRKNQKGIMRQTSKGEDVGYVASEITMSDEERIQLMMMVKEKMITIEEALARLKEYEAQHRQSAALDPADWPDGSYPTLDGSSTCNSREQSDDESEESVKFKRLHKLVNSTRRVRKKLIRVEEMKKPSTEGGEEHVFENPPVLDERSALYSGVHKKPCFYDGSSEKPPEDDSESLTPSPSSSSLDTWGAGRKLVKTFSKGESRSLIKPPKKMGTFFSYPEEEKAQKVSRSLTEGEMKKGLGSLSHGRTCSFGGFDLTNRSLHVGSNNSDPMGKEGDFVYKEVIKSPMASRISLGKKVKSVKDTMRKRMSKKYSSPVSEQNSGLEGMPGSPASVKPDSEHADKPKLKAGGSVESLRSSLSGQSSMSGQTVSTTDSSTSNRESVKSEDGDDEEPPYRGPFCGRARVHTDFTPSPYDTDSLKLKKGDIIDIISKPPMGTWMGLLNNKVGTFKFIYVDVLNEEEEKPKRPARRKRKGRPPQPKSVEDLLDRINLKEHMPTFLFNGYEDLDTFKLLEEEDLDELNIRDPEHRAVLLTAVELLQEYDSNSDQSGSQEKLLVDSQGLSGCSPRDSGCYESSEHLENGKTQKPSVLSTKSSTESNLKSFNRSQPGNYPTLPLTKSVEVRQQGEEGRLGRGLAPDTAQCGDVPCGTGSNKNRRSLPVSICRSCETLEGPQSVESWPRSHSLDDLQGDADAGNDVPTKVQEACPQNVPEVPQKTSACSSEAQPRGRDPTAEDGMLLTQSKGFSEPPKMMAKKLDGPTVTSNLGVSPPQCVPRNLEAQPPVKPGLIRTSLEGHRKGHDHHPLGTKEGVDGEQSAPETRTQPRHPSQPPPVPAKKNRERLANGLHLVPSLEAPTLPLKKASPASPVSPCDCPSPREPRPPSGTEPGSPTCARPPPWLAELPESTSLQEHGVKLGPALSRKVSCVRGVDLEMLTENKLQAEGIDLTEEPYSDKHGRCGIPEALVQRYAEDLDQPERDVATNMDQIRVKLLRKQHRMAIPSGGLTEICRKPLSPGCVASLSDWLISIGLPMYTSTLSDAGFSMLSQVPSLSPTCLQEAGITEERHIRKLISAARLFKLPPSPEAM</sequence>
<dbReference type="PROSITE" id="PS50002">
    <property type="entry name" value="SH3"/>
    <property type="match status" value="1"/>
</dbReference>
<dbReference type="Pfam" id="PF07653">
    <property type="entry name" value="SH3_2"/>
    <property type="match status" value="1"/>
</dbReference>
<feature type="region of interest" description="Disordered" evidence="4">
    <location>
        <begin position="218"/>
        <end position="254"/>
    </location>
</feature>
<feature type="compositionally biased region" description="Low complexity" evidence="4">
    <location>
        <begin position="328"/>
        <end position="340"/>
    </location>
</feature>
<dbReference type="InterPro" id="IPR013761">
    <property type="entry name" value="SAM/pointed_sf"/>
</dbReference>
<feature type="domain" description="SAM" evidence="6">
    <location>
        <begin position="630"/>
        <end position="694"/>
    </location>
</feature>
<dbReference type="CDD" id="cd11967">
    <property type="entry name" value="SH3_SASH1"/>
    <property type="match status" value="1"/>
</dbReference>
<feature type="compositionally biased region" description="Low complexity" evidence="4">
    <location>
        <begin position="502"/>
        <end position="520"/>
    </location>
</feature>
<feature type="compositionally biased region" description="Polar residues" evidence="4">
    <location>
        <begin position="465"/>
        <end position="476"/>
    </location>
</feature>
<dbReference type="GeneID" id="101987673"/>